<dbReference type="Proteomes" id="UP001293593">
    <property type="component" value="Unassembled WGS sequence"/>
</dbReference>
<keyword evidence="4" id="KW-0804">Transcription</keyword>
<dbReference type="GO" id="GO:0005634">
    <property type="term" value="C:nucleus"/>
    <property type="evidence" value="ECO:0007669"/>
    <property type="project" value="UniProtKB-SubCell"/>
</dbReference>
<comment type="subcellular location">
    <subcellularLocation>
        <location evidence="1">Nucleus</location>
    </subcellularLocation>
</comment>
<keyword evidence="3" id="KW-0238">DNA-binding</keyword>
<evidence type="ECO:0000256" key="1">
    <source>
        <dbReference type="ARBA" id="ARBA00004123"/>
    </source>
</evidence>
<feature type="region of interest" description="Disordered" evidence="6">
    <location>
        <begin position="744"/>
        <end position="776"/>
    </location>
</feature>
<evidence type="ECO:0000256" key="3">
    <source>
        <dbReference type="ARBA" id="ARBA00023125"/>
    </source>
</evidence>
<dbReference type="EMBL" id="JAWXYG010000003">
    <property type="protein sequence ID" value="KAK4276824.1"/>
    <property type="molecule type" value="Genomic_DNA"/>
</dbReference>
<dbReference type="SUPFAM" id="SSF54171">
    <property type="entry name" value="DNA-binding domain"/>
    <property type="match status" value="1"/>
</dbReference>
<comment type="caution">
    <text evidence="8">The sequence shown here is derived from an EMBL/GenBank/DDBJ whole genome shotgun (WGS) entry which is preliminary data.</text>
</comment>
<feature type="compositionally biased region" description="Polar residues" evidence="6">
    <location>
        <begin position="744"/>
        <end position="758"/>
    </location>
</feature>
<sequence length="850" mass="93331">MATVDSSTDHHFLHVESLPLVDLRFLSQSELYSLSLCSSSHILRRCDDDAIIPKIDRSVFNESAGSRKQTFSRLRLAPRNNQISSVSVAPIQIPHQNSEPSDEESTQIIGVLQQVFGVKSYGDAKHGDNNLVPVRVQFQDPLPGSATVALQSIPIDIVDVSKTKRKRGRPRKNENVGIRVEEKPRKEGSEAMTVVNSNGVRVNAVASVNMEDPFGVELKRRTQGLETESSTVAYQNIPIDIVAGGQRKRKRGRPRKNENAGIHMEEKPKEDCGEAITMVNNNGVLVNAVASVNVEDPFGEELKRRIQGLQTESQLLEFMGRLDGEWASQRKRRRIVQAGDFGDFLPRGWKIMLSLKRRAGHVWIICRRYISPVGRQFVSCKEVSSYLLSCFGRQDIGNLESSHTVGSLQFLGKMAPENVVGLVPTSDMKAMNVSSNLRVPTESLSAVHANQATLSLSIVRDDKNNSDENVNQDLVSGTKLGGDSAACGMLTDLNHHRSLFIDGRPLKANQNDKTTVQGCSPVDDKVGNEANEKFDEVNDVASRPDAPLDVSNFSNNKSNGNSEFIDEINAVKCMKSGIGNFINEDGNARCSETFSYGNAQPFVFRSSGYQLPVRSMGDLGQQIEYGSGKLPQNFQDKRCAVDGLVDVNIRHESLFENDGWLTNSGNCHSETEDVLNCFKLPGSSEGFSVVDSHIELKDVSINSMNRIDELDIDPNVKIINVNDDNAPHNEDVVTSFALEMSSSRDQSFGGQIDSSFTRSSEENLDMPASDEPPPAFNNNSDIVFSDTLDTLKTVEVVCKNPQLALVSRDNAAAVDAYSTTSSIMGRSDGCVSNPLSSSIQNKFEEQGHDG</sequence>
<evidence type="ECO:0000256" key="6">
    <source>
        <dbReference type="SAM" id="MobiDB-lite"/>
    </source>
</evidence>
<dbReference type="PANTHER" id="PTHR37701:SF19">
    <property type="entry name" value="METHYL-CPG-BINDING DOMAIN PROTEIN"/>
    <property type="match status" value="1"/>
</dbReference>
<dbReference type="InterPro" id="IPR016177">
    <property type="entry name" value="DNA-bd_dom_sf"/>
</dbReference>
<dbReference type="GO" id="GO:0003677">
    <property type="term" value="F:DNA binding"/>
    <property type="evidence" value="ECO:0007669"/>
    <property type="project" value="UniProtKB-KW"/>
</dbReference>
<evidence type="ECO:0000313" key="9">
    <source>
        <dbReference type="Proteomes" id="UP001293593"/>
    </source>
</evidence>
<accession>A0AAE1JZD3</accession>
<keyword evidence="2" id="KW-0805">Transcription regulation</keyword>
<protein>
    <recommendedName>
        <fullName evidence="7">MBD domain-containing protein</fullName>
    </recommendedName>
</protein>
<dbReference type="InterPro" id="IPR001739">
    <property type="entry name" value="Methyl_CpG_DNA-bd"/>
</dbReference>
<dbReference type="PANTHER" id="PTHR37701">
    <property type="entry name" value="METHYL-CPG-BINDING DOMAIN-CONTAINING PROTEIN 8"/>
    <property type="match status" value="1"/>
</dbReference>
<evidence type="ECO:0000313" key="8">
    <source>
        <dbReference type="EMBL" id="KAK4276824.1"/>
    </source>
</evidence>
<gene>
    <name evidence="8" type="ORF">QN277_014930</name>
</gene>
<evidence type="ECO:0000259" key="7">
    <source>
        <dbReference type="PROSITE" id="PS50982"/>
    </source>
</evidence>
<keyword evidence="9" id="KW-1185">Reference proteome</keyword>
<name>A0AAE1JZD3_9FABA</name>
<feature type="domain" description="MBD" evidence="7">
    <location>
        <begin position="335"/>
        <end position="408"/>
    </location>
</feature>
<evidence type="ECO:0000256" key="4">
    <source>
        <dbReference type="ARBA" id="ARBA00023163"/>
    </source>
</evidence>
<dbReference type="InterPro" id="IPR037472">
    <property type="entry name" value="MBD8"/>
</dbReference>
<dbReference type="PROSITE" id="PS50982">
    <property type="entry name" value="MBD"/>
    <property type="match status" value="1"/>
</dbReference>
<reference evidence="8" key="1">
    <citation type="submission" date="2023-10" db="EMBL/GenBank/DDBJ databases">
        <title>Chromosome-level genome of the transformable northern wattle, Acacia crassicarpa.</title>
        <authorList>
            <person name="Massaro I."/>
            <person name="Sinha N.R."/>
            <person name="Poethig S."/>
            <person name="Leichty A.R."/>
        </authorList>
    </citation>
    <scope>NUCLEOTIDE SEQUENCE</scope>
    <source>
        <strain evidence="8">Acra3RX</strain>
        <tissue evidence="8">Leaf</tissue>
    </source>
</reference>
<dbReference type="InterPro" id="IPR017956">
    <property type="entry name" value="AT_hook_DNA-bd_motif"/>
</dbReference>
<proteinExistence type="predicted"/>
<dbReference type="Pfam" id="PF02178">
    <property type="entry name" value="AT_hook"/>
    <property type="match status" value="2"/>
</dbReference>
<dbReference type="AlphaFoldDB" id="A0AAE1JZD3"/>
<dbReference type="SMART" id="SM00384">
    <property type="entry name" value="AT_hook"/>
    <property type="match status" value="2"/>
</dbReference>
<evidence type="ECO:0000256" key="2">
    <source>
        <dbReference type="ARBA" id="ARBA00023015"/>
    </source>
</evidence>
<organism evidence="8 9">
    <name type="scientific">Acacia crassicarpa</name>
    <name type="common">northern wattle</name>
    <dbReference type="NCBI Taxonomy" id="499986"/>
    <lineage>
        <taxon>Eukaryota</taxon>
        <taxon>Viridiplantae</taxon>
        <taxon>Streptophyta</taxon>
        <taxon>Embryophyta</taxon>
        <taxon>Tracheophyta</taxon>
        <taxon>Spermatophyta</taxon>
        <taxon>Magnoliopsida</taxon>
        <taxon>eudicotyledons</taxon>
        <taxon>Gunneridae</taxon>
        <taxon>Pentapetalae</taxon>
        <taxon>rosids</taxon>
        <taxon>fabids</taxon>
        <taxon>Fabales</taxon>
        <taxon>Fabaceae</taxon>
        <taxon>Caesalpinioideae</taxon>
        <taxon>mimosoid clade</taxon>
        <taxon>Acacieae</taxon>
        <taxon>Acacia</taxon>
    </lineage>
</organism>
<evidence type="ECO:0000256" key="5">
    <source>
        <dbReference type="ARBA" id="ARBA00023242"/>
    </source>
</evidence>
<keyword evidence="5" id="KW-0539">Nucleus</keyword>